<dbReference type="Proteomes" id="UP000079169">
    <property type="component" value="Unplaced"/>
</dbReference>
<dbReference type="Pfam" id="PF00682">
    <property type="entry name" value="HMGL-like"/>
    <property type="match status" value="1"/>
</dbReference>
<dbReference type="PROSITE" id="PS50991">
    <property type="entry name" value="PYR_CT"/>
    <property type="match status" value="1"/>
</dbReference>
<evidence type="ECO:0000256" key="2">
    <source>
        <dbReference type="ARBA" id="ARBA00009405"/>
    </source>
</evidence>
<dbReference type="PANTHER" id="PTHR42738">
    <property type="entry name" value="HYDROXYMETHYLGLUTARYL-COA LYASE"/>
    <property type="match status" value="1"/>
</dbReference>
<comment type="pathway">
    <text evidence="1">Metabolic intermediate metabolism; (S)-3-hydroxy-3-methylglutaryl-CoA degradation; acetoacetate from (S)-3-hydroxy-3-methylglutaryl-CoA: step 1/1.</text>
</comment>
<organism evidence="8 9">
    <name type="scientific">Diaphorina citri</name>
    <name type="common">Asian citrus psyllid</name>
    <dbReference type="NCBI Taxonomy" id="121845"/>
    <lineage>
        <taxon>Eukaryota</taxon>
        <taxon>Metazoa</taxon>
        <taxon>Ecdysozoa</taxon>
        <taxon>Arthropoda</taxon>
        <taxon>Hexapoda</taxon>
        <taxon>Insecta</taxon>
        <taxon>Pterygota</taxon>
        <taxon>Neoptera</taxon>
        <taxon>Paraneoptera</taxon>
        <taxon>Hemiptera</taxon>
        <taxon>Sternorrhyncha</taxon>
        <taxon>Psylloidea</taxon>
        <taxon>Psyllidae</taxon>
        <taxon>Diaphorininae</taxon>
        <taxon>Diaphorina</taxon>
    </lineage>
</organism>
<comment type="similarity">
    <text evidence="2">Belongs to the HMG-CoA lyase family.</text>
</comment>
<dbReference type="RefSeq" id="XP_026676766.1">
    <property type="nucleotide sequence ID" value="XM_026820965.1"/>
</dbReference>
<dbReference type="UniPathway" id="UPA00896">
    <property type="reaction ID" value="UER00863"/>
</dbReference>
<dbReference type="EC" id="4.1.3.4" evidence="3"/>
<evidence type="ECO:0000256" key="3">
    <source>
        <dbReference type="ARBA" id="ARBA00012910"/>
    </source>
</evidence>
<dbReference type="KEGG" id="dci:103505683"/>
<dbReference type="GO" id="GO:0004419">
    <property type="term" value="F:hydroxymethylglutaryl-CoA lyase activity"/>
    <property type="evidence" value="ECO:0007669"/>
    <property type="project" value="UniProtKB-EC"/>
</dbReference>
<dbReference type="Gene3D" id="3.20.20.70">
    <property type="entry name" value="Aldolase class I"/>
    <property type="match status" value="1"/>
</dbReference>
<evidence type="ECO:0000259" key="7">
    <source>
        <dbReference type="PROSITE" id="PS50991"/>
    </source>
</evidence>
<dbReference type="AlphaFoldDB" id="A0A3Q0IKH0"/>
<proteinExistence type="inferred from homology"/>
<feature type="domain" description="Pyruvate carboxyltransferase" evidence="7">
    <location>
        <begin position="1"/>
        <end position="73"/>
    </location>
</feature>
<evidence type="ECO:0000256" key="4">
    <source>
        <dbReference type="ARBA" id="ARBA00022723"/>
    </source>
</evidence>
<keyword evidence="5" id="KW-0456">Lyase</keyword>
<comment type="catalytic activity">
    <reaction evidence="6">
        <text>(3S)-3-hydroxy-3-methylglutaryl-CoA = acetoacetate + acetyl-CoA</text>
        <dbReference type="Rhea" id="RHEA:24404"/>
        <dbReference type="ChEBI" id="CHEBI:13705"/>
        <dbReference type="ChEBI" id="CHEBI:43074"/>
        <dbReference type="ChEBI" id="CHEBI:57288"/>
        <dbReference type="EC" id="4.1.3.4"/>
    </reaction>
</comment>
<dbReference type="InterPro" id="IPR013785">
    <property type="entry name" value="Aldolase_TIM"/>
</dbReference>
<gene>
    <name evidence="9" type="primary">LOC103505683</name>
</gene>
<evidence type="ECO:0000313" key="9">
    <source>
        <dbReference type="RefSeq" id="XP_026676766.1"/>
    </source>
</evidence>
<evidence type="ECO:0000313" key="8">
    <source>
        <dbReference type="Proteomes" id="UP000079169"/>
    </source>
</evidence>
<dbReference type="GeneID" id="103505683"/>
<keyword evidence="4" id="KW-0479">Metal-binding</keyword>
<sequence>MGCYEISLGDTIGVGTPGTMRLMLEDVLTVIPADRLAVHCHDTYGQALANILTAMEFGISVFDSSIAGLGGCP</sequence>
<protein>
    <recommendedName>
        <fullName evidence="3">hydroxymethylglutaryl-CoA lyase</fullName>
        <ecNumber evidence="3">4.1.3.4</ecNumber>
    </recommendedName>
</protein>
<dbReference type="STRING" id="121845.A0A3Q0IKH0"/>
<evidence type="ECO:0000256" key="5">
    <source>
        <dbReference type="ARBA" id="ARBA00023239"/>
    </source>
</evidence>
<accession>A0A3Q0IKH0</accession>
<dbReference type="GO" id="GO:0006552">
    <property type="term" value="P:L-leucine catabolic process"/>
    <property type="evidence" value="ECO:0007669"/>
    <property type="project" value="TreeGrafter"/>
</dbReference>
<dbReference type="GO" id="GO:0046872">
    <property type="term" value="F:metal ion binding"/>
    <property type="evidence" value="ECO:0007669"/>
    <property type="project" value="UniProtKB-KW"/>
</dbReference>
<reference evidence="9" key="1">
    <citation type="submission" date="2025-08" db="UniProtKB">
        <authorList>
            <consortium name="RefSeq"/>
        </authorList>
    </citation>
    <scope>IDENTIFICATION</scope>
</reference>
<dbReference type="SUPFAM" id="SSF51569">
    <property type="entry name" value="Aldolase"/>
    <property type="match status" value="1"/>
</dbReference>
<dbReference type="InterPro" id="IPR000891">
    <property type="entry name" value="PYR_CT"/>
</dbReference>
<evidence type="ECO:0000256" key="1">
    <source>
        <dbReference type="ARBA" id="ARBA00005143"/>
    </source>
</evidence>
<dbReference type="PaxDb" id="121845-A0A3Q0IKH0"/>
<dbReference type="InterPro" id="IPR043594">
    <property type="entry name" value="HMGL"/>
</dbReference>
<name>A0A3Q0IKH0_DIACI</name>
<evidence type="ECO:0000256" key="6">
    <source>
        <dbReference type="ARBA" id="ARBA00049877"/>
    </source>
</evidence>
<dbReference type="PANTHER" id="PTHR42738:SF7">
    <property type="entry name" value="HYDROXYMETHYLGLUTARYL-COA LYASE"/>
    <property type="match status" value="1"/>
</dbReference>
<dbReference type="GO" id="GO:0046951">
    <property type="term" value="P:ketone body biosynthetic process"/>
    <property type="evidence" value="ECO:0007669"/>
    <property type="project" value="TreeGrafter"/>
</dbReference>
<keyword evidence="8" id="KW-1185">Reference proteome</keyword>